<keyword evidence="2" id="KW-1185">Reference proteome</keyword>
<dbReference type="Proteomes" id="UP000434172">
    <property type="component" value="Unassembled WGS sequence"/>
</dbReference>
<proteinExistence type="predicted"/>
<protein>
    <submittedName>
        <fullName evidence="1">Uncharacterized protein</fullName>
    </submittedName>
</protein>
<name>A0A8H3VUK0_9PEZI</name>
<gene>
    <name evidence="1" type="ORF">GQ607_017526</name>
</gene>
<sequence>MRETDPHPHVRRDGDSQEALRLGQHLKQDFRANGLLTHHIDVIVEEHGVGSELEQELAEIAIHNGNDRIDNNPRKTYLETSSVASMPTLEDPLGAGVSVIAKEARLDRDRREDADSDYFIIHSDSIDVADEFAKANTSIAGEHYIMISTVCPKIASYGPPYNTDSLVRVAQM</sequence>
<dbReference type="OrthoDB" id="10333190at2759"/>
<evidence type="ECO:0000313" key="1">
    <source>
        <dbReference type="EMBL" id="KAF0315244.1"/>
    </source>
</evidence>
<dbReference type="EMBL" id="WOWK01000220">
    <property type="protein sequence ID" value="KAF0315244.1"/>
    <property type="molecule type" value="Genomic_DNA"/>
</dbReference>
<accession>A0A8H3VUK0</accession>
<comment type="caution">
    <text evidence="1">The sequence shown here is derived from an EMBL/GenBank/DDBJ whole genome shotgun (WGS) entry which is preliminary data.</text>
</comment>
<evidence type="ECO:0000313" key="2">
    <source>
        <dbReference type="Proteomes" id="UP000434172"/>
    </source>
</evidence>
<reference evidence="1 2" key="1">
    <citation type="submission" date="2019-12" db="EMBL/GenBank/DDBJ databases">
        <title>A genome sequence resource for the geographically widespread anthracnose pathogen Colletotrichum asianum.</title>
        <authorList>
            <person name="Meng Y."/>
        </authorList>
    </citation>
    <scope>NUCLEOTIDE SEQUENCE [LARGE SCALE GENOMIC DNA]</scope>
    <source>
        <strain evidence="1 2">ICMP 18580</strain>
    </source>
</reference>
<organism evidence="1 2">
    <name type="scientific">Colletotrichum asianum</name>
    <dbReference type="NCBI Taxonomy" id="702518"/>
    <lineage>
        <taxon>Eukaryota</taxon>
        <taxon>Fungi</taxon>
        <taxon>Dikarya</taxon>
        <taxon>Ascomycota</taxon>
        <taxon>Pezizomycotina</taxon>
        <taxon>Sordariomycetes</taxon>
        <taxon>Hypocreomycetidae</taxon>
        <taxon>Glomerellales</taxon>
        <taxon>Glomerellaceae</taxon>
        <taxon>Colletotrichum</taxon>
        <taxon>Colletotrichum gloeosporioides species complex</taxon>
    </lineage>
</organism>
<dbReference type="AlphaFoldDB" id="A0A8H3VUK0"/>